<reference evidence="2" key="1">
    <citation type="submission" date="2020-11" db="EMBL/GenBank/DDBJ databases">
        <authorList>
            <person name="Tran Van P."/>
        </authorList>
    </citation>
    <scope>NUCLEOTIDE SEQUENCE</scope>
</reference>
<dbReference type="EMBL" id="OA885995">
    <property type="protein sequence ID" value="CAD7282546.1"/>
    <property type="molecule type" value="Genomic_DNA"/>
</dbReference>
<feature type="compositionally biased region" description="Basic and acidic residues" evidence="1">
    <location>
        <begin position="76"/>
        <end position="92"/>
    </location>
</feature>
<feature type="region of interest" description="Disordered" evidence="1">
    <location>
        <begin position="1"/>
        <end position="49"/>
    </location>
</feature>
<evidence type="ECO:0000313" key="2">
    <source>
        <dbReference type="EMBL" id="CAD7282546.1"/>
    </source>
</evidence>
<proteinExistence type="predicted"/>
<name>A0A7R9BYD3_9CRUS</name>
<protein>
    <submittedName>
        <fullName evidence="2">Uncharacterized protein</fullName>
    </submittedName>
</protein>
<keyword evidence="3" id="KW-1185">Reference proteome</keyword>
<dbReference type="AlphaFoldDB" id="A0A7R9BYD3"/>
<organism evidence="2">
    <name type="scientific">Notodromas monacha</name>
    <dbReference type="NCBI Taxonomy" id="399045"/>
    <lineage>
        <taxon>Eukaryota</taxon>
        <taxon>Metazoa</taxon>
        <taxon>Ecdysozoa</taxon>
        <taxon>Arthropoda</taxon>
        <taxon>Crustacea</taxon>
        <taxon>Oligostraca</taxon>
        <taxon>Ostracoda</taxon>
        <taxon>Podocopa</taxon>
        <taxon>Podocopida</taxon>
        <taxon>Cypridocopina</taxon>
        <taxon>Cypridoidea</taxon>
        <taxon>Cyprididae</taxon>
        <taxon>Notodromas</taxon>
    </lineage>
</organism>
<evidence type="ECO:0000256" key="1">
    <source>
        <dbReference type="SAM" id="MobiDB-lite"/>
    </source>
</evidence>
<accession>A0A7R9BYD3</accession>
<evidence type="ECO:0000313" key="3">
    <source>
        <dbReference type="Proteomes" id="UP000678499"/>
    </source>
</evidence>
<feature type="region of interest" description="Disordered" evidence="1">
    <location>
        <begin position="76"/>
        <end position="107"/>
    </location>
</feature>
<dbReference type="Proteomes" id="UP000678499">
    <property type="component" value="Unassembled WGS sequence"/>
</dbReference>
<dbReference type="EMBL" id="CAJPEX010003958">
    <property type="protein sequence ID" value="CAG0922698.1"/>
    <property type="molecule type" value="Genomic_DNA"/>
</dbReference>
<gene>
    <name evidence="2" type="ORF">NMOB1V02_LOCUS10168</name>
</gene>
<feature type="compositionally biased region" description="Low complexity" evidence="1">
    <location>
        <begin position="93"/>
        <end position="102"/>
    </location>
</feature>
<sequence length="167" mass="18412">MNDETGRRSVASVDESSASKIKFPAGSSSPTPTMTLDPPESPGITITVPRLLVDASPGQDHCNVDDDMECNNNCFREQHGREEQQQHHKQQEQEQQQLQQPQKPARFLSVPMAQLGRRRTSSATQESARAGLMLASVGVSHQSQLARSRTKRNLSMIQFADDGSVID</sequence>